<organism evidence="1 2">
    <name type="scientific">Eumeta variegata</name>
    <name type="common">Bagworm moth</name>
    <name type="synonym">Eumeta japonica</name>
    <dbReference type="NCBI Taxonomy" id="151549"/>
    <lineage>
        <taxon>Eukaryota</taxon>
        <taxon>Metazoa</taxon>
        <taxon>Ecdysozoa</taxon>
        <taxon>Arthropoda</taxon>
        <taxon>Hexapoda</taxon>
        <taxon>Insecta</taxon>
        <taxon>Pterygota</taxon>
        <taxon>Neoptera</taxon>
        <taxon>Endopterygota</taxon>
        <taxon>Lepidoptera</taxon>
        <taxon>Glossata</taxon>
        <taxon>Ditrysia</taxon>
        <taxon>Tineoidea</taxon>
        <taxon>Psychidae</taxon>
        <taxon>Oiketicinae</taxon>
        <taxon>Eumeta</taxon>
    </lineage>
</organism>
<proteinExistence type="predicted"/>
<keyword evidence="2" id="KW-1185">Reference proteome</keyword>
<reference evidence="1 2" key="1">
    <citation type="journal article" date="2019" name="Commun. Biol.">
        <title>The bagworm genome reveals a unique fibroin gene that provides high tensile strength.</title>
        <authorList>
            <person name="Kono N."/>
            <person name="Nakamura H."/>
            <person name="Ohtoshi R."/>
            <person name="Tomita M."/>
            <person name="Numata K."/>
            <person name="Arakawa K."/>
        </authorList>
    </citation>
    <scope>NUCLEOTIDE SEQUENCE [LARGE SCALE GENOMIC DNA]</scope>
</reference>
<dbReference type="AlphaFoldDB" id="A0A4C1XIY7"/>
<evidence type="ECO:0000313" key="2">
    <source>
        <dbReference type="Proteomes" id="UP000299102"/>
    </source>
</evidence>
<dbReference type="Proteomes" id="UP000299102">
    <property type="component" value="Unassembled WGS sequence"/>
</dbReference>
<gene>
    <name evidence="1" type="ORF">EVAR_50036_1</name>
</gene>
<sequence length="123" mass="14294">MRLNISKLVLHVVLEATTERQVSDGGSSDRYHNSLQCGTKDALCDLVTYLREDRKKKNLTLLVSLDTEGAFDNAWWPAIKNHLPRKRYPRNLYHLVDSYLKDRRVVMNYARATREKETTKGCI</sequence>
<dbReference type="EMBL" id="BGZK01000858">
    <property type="protein sequence ID" value="GBP63080.1"/>
    <property type="molecule type" value="Genomic_DNA"/>
</dbReference>
<name>A0A4C1XIY7_EUMVA</name>
<comment type="caution">
    <text evidence="1">The sequence shown here is derived from an EMBL/GenBank/DDBJ whole genome shotgun (WGS) entry which is preliminary data.</text>
</comment>
<protein>
    <submittedName>
        <fullName evidence="1">Uncharacterized protein</fullName>
    </submittedName>
</protein>
<accession>A0A4C1XIY7</accession>
<evidence type="ECO:0000313" key="1">
    <source>
        <dbReference type="EMBL" id="GBP63080.1"/>
    </source>
</evidence>
<dbReference type="OrthoDB" id="411871at2759"/>